<keyword evidence="11" id="KW-1185">Reference proteome</keyword>
<name>A0A927H6Z3_9BACL</name>
<dbReference type="Proteomes" id="UP000632125">
    <property type="component" value="Unassembled WGS sequence"/>
</dbReference>
<dbReference type="RefSeq" id="WP_190864516.1">
    <property type="nucleotide sequence ID" value="NZ_JACXIY010000026.1"/>
</dbReference>
<keyword evidence="4" id="KW-0119">Carbohydrate metabolism</keyword>
<keyword evidence="3" id="KW-0136">Cellulose degradation</keyword>
<evidence type="ECO:0000256" key="2">
    <source>
        <dbReference type="ARBA" id="ARBA00022801"/>
    </source>
</evidence>
<dbReference type="GO" id="GO:0030245">
    <property type="term" value="P:cellulose catabolic process"/>
    <property type="evidence" value="ECO:0007669"/>
    <property type="project" value="UniProtKB-KW"/>
</dbReference>
<evidence type="ECO:0000313" key="10">
    <source>
        <dbReference type="EMBL" id="MBD2871066.1"/>
    </source>
</evidence>
<accession>A0A927H6Z3</accession>
<dbReference type="InterPro" id="IPR050386">
    <property type="entry name" value="Glycosyl_hydrolase_5"/>
</dbReference>
<evidence type="ECO:0000256" key="8">
    <source>
        <dbReference type="SAM" id="SignalP"/>
    </source>
</evidence>
<dbReference type="Pfam" id="PF00150">
    <property type="entry name" value="Cellulase"/>
    <property type="match status" value="1"/>
</dbReference>
<keyword evidence="2 7" id="KW-0378">Hydrolase</keyword>
<evidence type="ECO:0000259" key="9">
    <source>
        <dbReference type="Pfam" id="PF00150"/>
    </source>
</evidence>
<dbReference type="EMBL" id="JACXIY010000026">
    <property type="protein sequence ID" value="MBD2871066.1"/>
    <property type="molecule type" value="Genomic_DNA"/>
</dbReference>
<evidence type="ECO:0000256" key="5">
    <source>
        <dbReference type="ARBA" id="ARBA00023295"/>
    </source>
</evidence>
<dbReference type="PANTHER" id="PTHR31297:SF41">
    <property type="entry name" value="ENDOGLUCANASE, PUTATIVE (AFU_ORTHOLOGUE AFUA_5G01830)-RELATED"/>
    <property type="match status" value="1"/>
</dbReference>
<dbReference type="Gene3D" id="3.20.20.80">
    <property type="entry name" value="Glycosidases"/>
    <property type="match status" value="1"/>
</dbReference>
<evidence type="ECO:0000256" key="7">
    <source>
        <dbReference type="RuleBase" id="RU361153"/>
    </source>
</evidence>
<comment type="similarity">
    <text evidence="1 7">Belongs to the glycosyl hydrolase 5 (cellulase A) family.</text>
</comment>
<dbReference type="GO" id="GO:0005576">
    <property type="term" value="C:extracellular region"/>
    <property type="evidence" value="ECO:0007669"/>
    <property type="project" value="TreeGrafter"/>
</dbReference>
<keyword evidence="5 7" id="KW-0326">Glycosidase</keyword>
<comment type="caution">
    <text evidence="10">The sequence shown here is derived from an EMBL/GenBank/DDBJ whole genome shotgun (WGS) entry which is preliminary data.</text>
</comment>
<dbReference type="AlphaFoldDB" id="A0A927H6Z3"/>
<keyword evidence="6" id="KW-0624">Polysaccharide degradation</keyword>
<proteinExistence type="inferred from homology"/>
<evidence type="ECO:0000256" key="1">
    <source>
        <dbReference type="ARBA" id="ARBA00005641"/>
    </source>
</evidence>
<feature type="chain" id="PRO_5039387788" evidence="8">
    <location>
        <begin position="23"/>
        <end position="375"/>
    </location>
</feature>
<feature type="domain" description="Glycoside hydrolase family 5" evidence="9">
    <location>
        <begin position="62"/>
        <end position="351"/>
    </location>
</feature>
<dbReference type="GO" id="GO:0009986">
    <property type="term" value="C:cell surface"/>
    <property type="evidence" value="ECO:0007669"/>
    <property type="project" value="TreeGrafter"/>
</dbReference>
<evidence type="ECO:0000313" key="11">
    <source>
        <dbReference type="Proteomes" id="UP000632125"/>
    </source>
</evidence>
<evidence type="ECO:0000256" key="4">
    <source>
        <dbReference type="ARBA" id="ARBA00023277"/>
    </source>
</evidence>
<feature type="signal peptide" evidence="8">
    <location>
        <begin position="1"/>
        <end position="22"/>
    </location>
</feature>
<gene>
    <name evidence="10" type="ORF">IDH41_20995</name>
</gene>
<reference evidence="10" key="1">
    <citation type="submission" date="2020-09" db="EMBL/GenBank/DDBJ databases">
        <title>A novel bacterium of genus Paenibacillus, isolated from South China Sea.</title>
        <authorList>
            <person name="Huang H."/>
            <person name="Mo K."/>
            <person name="Hu Y."/>
        </authorList>
    </citation>
    <scope>NUCLEOTIDE SEQUENCE</scope>
    <source>
        <strain evidence="10">IB182493</strain>
    </source>
</reference>
<protein>
    <submittedName>
        <fullName evidence="10">Glycoside hydrolase family 5 protein</fullName>
    </submittedName>
</protein>
<keyword evidence="8" id="KW-0732">Signal</keyword>
<sequence>MKKKTILIILFITALSLLSACSKDEQGAQMREITTMELVKEMGIGINLGNTFESTGDWISGFSVTSYETAWGSPIITEEMIKGYASEGFGVLRIPVSWSNMMGEDYTINPDYLDRVKEVVDWALDSGLYVILNLHWDGGWFEKFPTEKEESMYKYTRIWTQLADSFKSYDDYLMLESFNEEGNWLDLWNYYAGTNGKEEAYELLNEINQTFVDIVRGSGGNNERRHLLIAGYITDIEKTVDELYKMPNDPQNRSAVSIHYYTPPTFAILDEDAEWGKARAEWGTDEDLAELNKLMDMVKTRFIDEGIPVIMGEFGLATKNKTQEMIRLYLTSVNKAAYSRGIVPVLWDVTNVFYNRNTNEMNDKVLLEQLMTDKH</sequence>
<dbReference type="PANTHER" id="PTHR31297">
    <property type="entry name" value="GLUCAN ENDO-1,6-BETA-GLUCOSIDASE B"/>
    <property type="match status" value="1"/>
</dbReference>
<dbReference type="InterPro" id="IPR001547">
    <property type="entry name" value="Glyco_hydro_5"/>
</dbReference>
<dbReference type="SUPFAM" id="SSF51445">
    <property type="entry name" value="(Trans)glycosidases"/>
    <property type="match status" value="1"/>
</dbReference>
<organism evidence="10 11">
    <name type="scientific">Paenibacillus arenilitoris</name>
    <dbReference type="NCBI Taxonomy" id="2772299"/>
    <lineage>
        <taxon>Bacteria</taxon>
        <taxon>Bacillati</taxon>
        <taxon>Bacillota</taxon>
        <taxon>Bacilli</taxon>
        <taxon>Bacillales</taxon>
        <taxon>Paenibacillaceae</taxon>
        <taxon>Paenibacillus</taxon>
    </lineage>
</organism>
<dbReference type="InterPro" id="IPR017853">
    <property type="entry name" value="GH"/>
</dbReference>
<dbReference type="PROSITE" id="PS51257">
    <property type="entry name" value="PROKAR_LIPOPROTEIN"/>
    <property type="match status" value="1"/>
</dbReference>
<evidence type="ECO:0000256" key="6">
    <source>
        <dbReference type="ARBA" id="ARBA00023326"/>
    </source>
</evidence>
<evidence type="ECO:0000256" key="3">
    <source>
        <dbReference type="ARBA" id="ARBA00023001"/>
    </source>
</evidence>
<dbReference type="GO" id="GO:0008422">
    <property type="term" value="F:beta-glucosidase activity"/>
    <property type="evidence" value="ECO:0007669"/>
    <property type="project" value="TreeGrafter"/>
</dbReference>